<feature type="compositionally biased region" description="Low complexity" evidence="1">
    <location>
        <begin position="12"/>
        <end position="23"/>
    </location>
</feature>
<gene>
    <name evidence="2" type="ORF">BQ4739_LOCUS10397</name>
</gene>
<dbReference type="EMBL" id="FNXT01000973">
    <property type="protein sequence ID" value="SZX70159.1"/>
    <property type="molecule type" value="Genomic_DNA"/>
</dbReference>
<protein>
    <submittedName>
        <fullName evidence="2">Uncharacterized protein</fullName>
    </submittedName>
</protein>
<reference evidence="2 3" key="1">
    <citation type="submission" date="2016-10" db="EMBL/GenBank/DDBJ databases">
        <authorList>
            <person name="Cai Z."/>
        </authorList>
    </citation>
    <scope>NUCLEOTIDE SEQUENCE [LARGE SCALE GENOMIC DNA]</scope>
</reference>
<sequence length="271" mass="29021">MARRQKGVRGMSNSSPAPTSNSAIRSRVTRLGQSLRHSDNILFDILEPLVDAGNLGVLGLVCLGSCSKTYRSAAAALLQERATFLLPSCVKEAAAPAHAASRKMKQKSTSAAVWLLQNAACGMFKLSSLTAPATAAHFLTTSNIPAEVASAFLQAGLDFSYEQLMQSVRARTAGVEVWVTSTAELPMPESSQRASLPPWVFEVCRNKTPTELISMLPPAALPDMLLMACNMSQPATAFRANKHTKSSESVATKLIRVMRGSMAAVPEAWEQ</sequence>
<evidence type="ECO:0000313" key="3">
    <source>
        <dbReference type="Proteomes" id="UP000256970"/>
    </source>
</evidence>
<keyword evidence="3" id="KW-1185">Reference proteome</keyword>
<name>A0A383VZ60_TETOB</name>
<evidence type="ECO:0000313" key="2">
    <source>
        <dbReference type="EMBL" id="SZX70159.1"/>
    </source>
</evidence>
<dbReference type="Proteomes" id="UP000256970">
    <property type="component" value="Unassembled WGS sequence"/>
</dbReference>
<feature type="region of interest" description="Disordered" evidence="1">
    <location>
        <begin position="1"/>
        <end position="25"/>
    </location>
</feature>
<evidence type="ECO:0000256" key="1">
    <source>
        <dbReference type="SAM" id="MobiDB-lite"/>
    </source>
</evidence>
<organism evidence="2 3">
    <name type="scientific">Tetradesmus obliquus</name>
    <name type="common">Green alga</name>
    <name type="synonym">Acutodesmus obliquus</name>
    <dbReference type="NCBI Taxonomy" id="3088"/>
    <lineage>
        <taxon>Eukaryota</taxon>
        <taxon>Viridiplantae</taxon>
        <taxon>Chlorophyta</taxon>
        <taxon>core chlorophytes</taxon>
        <taxon>Chlorophyceae</taxon>
        <taxon>CS clade</taxon>
        <taxon>Sphaeropleales</taxon>
        <taxon>Scenedesmaceae</taxon>
        <taxon>Tetradesmus</taxon>
    </lineage>
</organism>
<dbReference type="AlphaFoldDB" id="A0A383VZ60"/>
<accession>A0A383VZ60</accession>
<proteinExistence type="predicted"/>